<evidence type="ECO:0000256" key="1">
    <source>
        <dbReference type="SAM" id="MobiDB-lite"/>
    </source>
</evidence>
<reference evidence="3 4" key="1">
    <citation type="submission" date="2018-03" db="EMBL/GenBank/DDBJ databases">
        <authorList>
            <person name="Guldener U."/>
        </authorList>
    </citation>
    <scope>NUCLEOTIDE SEQUENCE [LARGE SCALE GENOMIC DNA]</scope>
    <source>
        <strain evidence="3 4">DAOM196992</strain>
    </source>
</reference>
<feature type="compositionally biased region" description="Polar residues" evidence="1">
    <location>
        <begin position="287"/>
        <end position="303"/>
    </location>
</feature>
<dbReference type="Pfam" id="PF01936">
    <property type="entry name" value="NYN"/>
    <property type="match status" value="1"/>
</dbReference>
<feature type="region of interest" description="Disordered" evidence="1">
    <location>
        <begin position="726"/>
        <end position="797"/>
    </location>
</feature>
<dbReference type="PANTHER" id="PTHR14379">
    <property type="entry name" value="LIMKAIN B LKAP"/>
    <property type="match status" value="1"/>
</dbReference>
<feature type="compositionally biased region" description="Basic and acidic residues" evidence="1">
    <location>
        <begin position="749"/>
        <end position="774"/>
    </location>
</feature>
<feature type="region of interest" description="Disordered" evidence="1">
    <location>
        <begin position="277"/>
        <end position="303"/>
    </location>
</feature>
<dbReference type="Proteomes" id="UP000323386">
    <property type="component" value="Unassembled WGS sequence"/>
</dbReference>
<feature type="compositionally biased region" description="Low complexity" evidence="1">
    <location>
        <begin position="328"/>
        <end position="353"/>
    </location>
</feature>
<evidence type="ECO:0000313" key="4">
    <source>
        <dbReference type="Proteomes" id="UP000323386"/>
    </source>
</evidence>
<feature type="compositionally biased region" description="Low complexity" evidence="1">
    <location>
        <begin position="726"/>
        <end position="735"/>
    </location>
</feature>
<sequence length="900" mass="95381">MSSTTLPGHNAALASLRALPAKLVQPPYRFLVLAGLGTASLLLAQRHTHSIWSIFASILGRLNDKSSSNINDNGNRKNDATDATSSSPPSQPARDPARPQKGRIADKYSVKEDADPVAIFWDVDNCSPPTGSSGRAVAQAIRSSMQNLELGPIVSFKAYLELSSETLAPNAQQVQLRSELQGSGVSLIDTPKSGRKDVADKMMITDLLAFAIDQPAPATIVLISGDRDFAYPLGLLRNRGYEIVLITPPVGAVPILEASANVVLTWRQDVLGMERASNGRPYASANGPGTPSKSSHAYHTKSTSYNNSDNAGAAVFLAAAAGGAASSSPPGNYASLSQGRPSSAPTRSTRRPSVQSTEVFQPLIGLLEQLRKEGNSKPLRAVVAARLIATDRGIFVRAGASRWAEYAAVAEAAGIIKLGTSGPPGTEWVSLSDQAPPASVPAHMRTLDAHTNASQSSPVPNRLKPQPSLPSMQPNGTPAPAGASPTAPIDIRAFYPLIEVCKEQKAQGHPRALCSYVGTQLNIMAKRGIVDAYAMAGVSSWREYIAAAERAGVARVAPSGTEGVYVVELHPKYLYSQTNQVTPSVNRMVDTATTPTPSFEKKTPSKKAAQLINSFNFAAKSSPAAKDVQPSGTTLFNGHTIAARFAGLAQVLLEQMSEGRNYSTDYFLHSVLGSTRAVNGIRLKEAGEFQAYLADAASDAIVMLEPGFKPTVKHVRLHPRLAAPGPAMMASASSADHLANGGDSSSSGMRREPSANGKAVRDPETAEKQKKAQDTLEQLSAEQKRAAESVRTSSGPVPANERLRFQILVDVLGELRSNEGLNKVPKARASSEVVKRNPGPGGMGVFYQALGSTGFTDYVDQARRAGFVVIVAGSEGDERQIDMHGDWQRDGDYCIRLASS</sequence>
<dbReference type="InterPro" id="IPR021139">
    <property type="entry name" value="NYN"/>
</dbReference>
<evidence type="ECO:0000259" key="2">
    <source>
        <dbReference type="Pfam" id="PF01936"/>
    </source>
</evidence>
<dbReference type="Gene3D" id="3.40.50.1010">
    <property type="entry name" value="5'-nuclease"/>
    <property type="match status" value="1"/>
</dbReference>
<feature type="domain" description="NYN" evidence="2">
    <location>
        <begin position="117"/>
        <end position="260"/>
    </location>
</feature>
<dbReference type="AlphaFoldDB" id="A0A5C3EWB4"/>
<accession>A0A5C3EWB4</accession>
<feature type="region of interest" description="Disordered" evidence="1">
    <location>
        <begin position="67"/>
        <end position="103"/>
    </location>
</feature>
<dbReference type="EMBL" id="OOIP01000004">
    <property type="protein sequence ID" value="SPO36342.1"/>
    <property type="molecule type" value="Genomic_DNA"/>
</dbReference>
<protein>
    <recommendedName>
        <fullName evidence="2">NYN domain-containing protein</fullName>
    </recommendedName>
</protein>
<evidence type="ECO:0000313" key="3">
    <source>
        <dbReference type="EMBL" id="SPO36342.1"/>
    </source>
</evidence>
<feature type="region of interest" description="Disordered" evidence="1">
    <location>
        <begin position="328"/>
        <end position="356"/>
    </location>
</feature>
<keyword evidence="4" id="KW-1185">Reference proteome</keyword>
<gene>
    <name evidence="3" type="ORF">PSFLO_01813</name>
</gene>
<organism evidence="3 4">
    <name type="scientific">Pseudozyma flocculosa</name>
    <dbReference type="NCBI Taxonomy" id="84751"/>
    <lineage>
        <taxon>Eukaryota</taxon>
        <taxon>Fungi</taxon>
        <taxon>Dikarya</taxon>
        <taxon>Basidiomycota</taxon>
        <taxon>Ustilaginomycotina</taxon>
        <taxon>Ustilaginomycetes</taxon>
        <taxon>Ustilaginales</taxon>
        <taxon>Ustilaginaceae</taxon>
        <taxon>Pseudozyma</taxon>
    </lineage>
</organism>
<dbReference type="GO" id="GO:0005777">
    <property type="term" value="C:peroxisome"/>
    <property type="evidence" value="ECO:0007669"/>
    <property type="project" value="InterPro"/>
</dbReference>
<dbReference type="GO" id="GO:0010468">
    <property type="term" value="P:regulation of gene expression"/>
    <property type="evidence" value="ECO:0007669"/>
    <property type="project" value="InterPro"/>
</dbReference>
<dbReference type="GO" id="GO:1905762">
    <property type="term" value="F:CCR4-NOT complex binding"/>
    <property type="evidence" value="ECO:0007669"/>
    <property type="project" value="TreeGrafter"/>
</dbReference>
<dbReference type="CDD" id="cd10910">
    <property type="entry name" value="PIN_limkain_b1_N_like"/>
    <property type="match status" value="1"/>
</dbReference>
<dbReference type="GO" id="GO:0004540">
    <property type="term" value="F:RNA nuclease activity"/>
    <property type="evidence" value="ECO:0007669"/>
    <property type="project" value="InterPro"/>
</dbReference>
<feature type="region of interest" description="Disordered" evidence="1">
    <location>
        <begin position="450"/>
        <end position="484"/>
    </location>
</feature>
<dbReference type="InterPro" id="IPR024768">
    <property type="entry name" value="Marf1"/>
</dbReference>
<name>A0A5C3EWB4_9BASI</name>
<dbReference type="PANTHER" id="PTHR14379:SF3">
    <property type="entry name" value="MEIOSIS REGULATOR AND MRNA STABILITY FACTOR 1"/>
    <property type="match status" value="1"/>
</dbReference>
<proteinExistence type="predicted"/>
<feature type="compositionally biased region" description="Polar residues" evidence="1">
    <location>
        <begin position="450"/>
        <end position="459"/>
    </location>
</feature>
<dbReference type="OrthoDB" id="549353at2759"/>